<dbReference type="EMBL" id="JAPDDP010000001">
    <property type="protein sequence ID" value="MDA0178749.1"/>
    <property type="molecule type" value="Genomic_DNA"/>
</dbReference>
<evidence type="ECO:0000313" key="3">
    <source>
        <dbReference type="EMBL" id="MDA0178749.1"/>
    </source>
</evidence>
<dbReference type="CDD" id="cd00081">
    <property type="entry name" value="Hint"/>
    <property type="match status" value="1"/>
</dbReference>
<dbReference type="PANTHER" id="PTHR32305:SF15">
    <property type="entry name" value="PROTEIN RHSA-RELATED"/>
    <property type="match status" value="1"/>
</dbReference>
<keyword evidence="4" id="KW-1185">Reference proteome</keyword>
<sequence>MSARATTAAPLSLARPVTTRAADGRALPTVKVAANPVDLRWRTDRRGGFSLAKAPADVRVGATAAAGAAFVEAGVGFAPHGAADVSGRHVDATVFFANVARDTDYLLAPRGGGLEAMWALRSAASPERLVLDYRLESGLSLRSSQDPDLAAVVVRGGKTVAMTSAVVAFDADRRPVPVKSTVVGDKLVIAVDHQGRDLRYPLLVDPTTYTLASGTSSEHWAYADQGVWASDASLAYLEINTYNDTSAGDWAEWTYTPPGTGYVTRLEGGVTVDYMLAENSESNAGLRRSNGTWAVPPVLVEGMYGEYVPVDVCLISSCDEPVAGDSPTSALSYFSGTKAVFRVDQRRDNSETLNDGWQTGEATLTLDDPEVPTLSSVSTGATGSGTTRTASATISDAGLGPVKLEVLKDGNVVNTVNRTCVPEAGACTGSWSPSINYSLSGIPQGTSATFGLRAYDAAGHVSSTSSWTIFMDTQAPTVTATGAMVNPVDPAASVQVWGQDGPNSSGIKRLLIDVDGVAQTPVTFSCSPSCSGSQAHTFSLTPSAYSEGLHTVTFRYEDAAGNVSSPLTRNVYVIDEESINRAQLGLENYFAYESTPTGAGTAAHVNVANGNAVWHSTPIVNAGRGLSSVVNLTYNSLDRGGYVNSLIQDGGAAVVGQGVNQSRWLGGLAYGEVGPGFSLGISGLTRLNEPLRRISGPSLDQPAVIELVDVDGTAHRFVRDASRMTRFAPPAGVELELRDYSSSDATRKWAATRPDGVTFFFDSDGYQTFITDRNGNTIRFEYEKYSKVTGLVSSCSGTPAATLLCTKRVVRVVDPYGVQHGGTTATARSLTISYKSGPTLPTGSHPSVATDALTGSVGGRPDKISRIVDHAGRVTDFGYDSAGYLTTLTQGEVLSPASTEHVRTTTFTYAGSGVNRQLASVVDPRGNDTTFTYETAAAPGLAGVKSVGQRATAVTNRRNNATTFNYGTNSCTSATAPGSVDTVYCYDSVGRVQEITDELGTLTELDWSSDNYMSRYKVAANFVDQAAETNITYTRLGDPETITDPLSRVTTLKYRFGTETGPTNGGVDDGTQYVTDLISMRRPARANLQQFALPTVTFGLDNEGNVTSRTYAGLASSETNYGSYGLVNWEEDEHDNRTSFSAYDANGLPTVVVDPRQNGGETSYDGTWRYSYDPVGNLLAVIDPRGGTSFAAEQPYTTYFEYDPFDRVIESYAPKCTDPSDDEDEGCPVKTWIRRSTAYDPNGNPTDSTDGRRKVTTRVFTAMDAVSRELTPEVNHYGEEDPAAEETAYEYDARDNLILVTSPEGSQSGSVAGDHATAYEYDPIDRLVIEQRQQRGSVSKDLITSYAYDRRDNVVGIADPRANTSGDAKANAADNAKQRWAYGYDLVDNRTDAIENPKTSGGLKLRTYTTYDANDNVASMVTPRGMTPTGLGSNAAEFTTTYVYDVHDDVISTTRGGQRTTAYTRRADGKVTAVISPRGVASTGVEGDFQTSYTYDRNGDVATVTLPRAPGQVPARAAKIKYGRNAVGDPIDIKDPRGNDEGGSPAPPAHYFSNRFYDTGELRWTDRPSWWTVEIGAASEVRERTPDEWILFDGNQPALPSGPGDFGKVTGMPLPSLLPMAGATTLRYDPEMRLESVVDAANKVIDLRRDDVDRVKGVEYPYKADNSATPANDPVRIPTELGYDRNGNLVMSEDGEGERTVTEFDQFDRWNRRTAPGAAPDGGSPTGPGPSTFEDEVTEATWDANGNQTVYENARHKLTTRTFDPVDRLESVTDPLDHVTTYAYDANGNQTCVRTPRGNSSSSRDCAAGDFATTSTFTRFDEVATSVQQADYTGESDQVISTSYAYDLDGNQITMTAPGARRGPGGGLRTQVTERRYDGAGRPWIVMQGTEHAGDGDDDAFDDRTVTVMEYDLAGNLRRVVNPTGAPDPEDIDLDNPGAALAELTTDNGAEIPPTGNNPPATSANYHATIYSLDEDNLLIRTWMPVGGRDADDNDRWRQWIERDDRGRVEYIDAPYKDSTAKRARTGYFYYDNGWIRESTDAHVINPADTESVQDGAYTYDYDKRGNQVQWDAAGPRSVSRTYYPNGLLLRRVATGDSTGPRRYSYGYNANRAVIRVRDTNDDRETHTSYDDADRRIEVDQVDESTGDDWEVDKDTKFTYDADGNITARRTDGNLSGGSYSGGKISTFEYDSVGRERKLTVDTPDQPDRITRTTWWASGRKANIIRQNGEVCQRTYYDTQGRVTGRERTTNADERDCEHSETRYRFFEYDTNGNRVDEYRWNSNHTVKEHYNRHDYNSRDQLVKWTRGVDARPVDGETMEGSTVKYKVNGAGAILEQLDEREDNHSIKTEFDVTGYRMTSATVEDSDENPNDPETRYFKYDTAGNLGCIGSTDDDLGDVDACAGGNRYKYDGFSRLSVTEGTGADKRFQYDGLDRRENECGWNGSGCDTGTSREFNYIGLGEQLSWAREPGSSTSKTQTFDYDSDFGRIGQATDSTTGHDYHSYFTDPTNGTVIGLEDSAGSIGTNDRYDLDPYGKQEDKDTPSPEAGENPFRFQSHHYDSGLQTYDMQARAYLPSFGRFTTADRFEDALGDFALQSDPLTQERYAFGAGNPVNRVEFDGHGPGSEGGAQPIIQSADGTTQRKRGEAPEETAQQTAARHDTFNGRSAADAYNKDKANENAQNAGGALGQAQPERKPVPEARCTVGCVYPIYSAERQRELAAGRKAFFDGIKFIVGDNPIEIASNFAGGPLGRVGGKLGGHLASKYGDDAWRAGKKAFGGGDDAVDKANDANKARKRSNTTPDCNGRLSFAGETPVLMADGTTRPISEVKVGDSVMALDPRTGERGPRRVTAVWVHDDLLIDLVVGGEALATTEDHPFWNVSDQAWQKAADVDAGDLVLSATGERLVVDGLWAETMRRAGAYNLTVDGLHTYFVGRSSILVHNDDCIPWSNPQVKSAANRLKRGADQVTVRNRSEAEELFLRVYQGDGYRNTTGWQPSEANRVLGSKRGTYHWDTDFGPNDPHSSPHLQVHTKEGNPSIVRIFFGE</sequence>
<dbReference type="InterPro" id="IPR006530">
    <property type="entry name" value="YD"/>
</dbReference>
<dbReference type="InterPro" id="IPR030934">
    <property type="entry name" value="Intein_C"/>
</dbReference>
<feature type="region of interest" description="Disordered" evidence="1">
    <location>
        <begin position="2612"/>
        <end position="2665"/>
    </location>
</feature>
<comment type="caution">
    <text evidence="3">The sequence shown here is derived from an EMBL/GenBank/DDBJ whole genome shotgun (WGS) entry which is preliminary data.</text>
</comment>
<dbReference type="SUPFAM" id="SSF51294">
    <property type="entry name" value="Hedgehog/intein (Hint) domain"/>
    <property type="match status" value="1"/>
</dbReference>
<feature type="compositionally biased region" description="Basic and acidic residues" evidence="1">
    <location>
        <begin position="2527"/>
        <end position="2543"/>
    </location>
</feature>
<dbReference type="Proteomes" id="UP001147653">
    <property type="component" value="Unassembled WGS sequence"/>
</dbReference>
<dbReference type="InterPro" id="IPR003587">
    <property type="entry name" value="Hint_dom_N"/>
</dbReference>
<dbReference type="Pfam" id="PF05593">
    <property type="entry name" value="RHS_repeat"/>
    <property type="match status" value="1"/>
</dbReference>
<evidence type="ECO:0000259" key="2">
    <source>
        <dbReference type="SMART" id="SM00306"/>
    </source>
</evidence>
<dbReference type="InterPro" id="IPR050708">
    <property type="entry name" value="T6SS_VgrG/RHS"/>
</dbReference>
<dbReference type="InterPro" id="IPR022385">
    <property type="entry name" value="Rhs_assc_core"/>
</dbReference>
<accession>A0A9X3N5R5</accession>
<feature type="region of interest" description="Disordered" evidence="1">
    <location>
        <begin position="1707"/>
        <end position="1734"/>
    </location>
</feature>
<dbReference type="GO" id="GO:0016539">
    <property type="term" value="P:intein-mediated protein splicing"/>
    <property type="evidence" value="ECO:0007669"/>
    <property type="project" value="InterPro"/>
</dbReference>
<dbReference type="Gene3D" id="2.170.16.10">
    <property type="entry name" value="Hedgehog/Intein (Hint) domain"/>
    <property type="match status" value="1"/>
</dbReference>
<dbReference type="InterPro" id="IPR031325">
    <property type="entry name" value="RHS_repeat"/>
</dbReference>
<dbReference type="NCBIfam" id="TIGR01643">
    <property type="entry name" value="YD_repeat_2x"/>
    <property type="match status" value="1"/>
</dbReference>
<proteinExistence type="predicted"/>
<reference evidence="3" key="1">
    <citation type="submission" date="2022-10" db="EMBL/GenBank/DDBJ databases">
        <title>The WGS of Solirubrobacter phytolaccae KCTC 29190.</title>
        <authorList>
            <person name="Jiang Z."/>
        </authorList>
    </citation>
    <scope>NUCLEOTIDE SEQUENCE</scope>
    <source>
        <strain evidence="3">KCTC 29190</strain>
    </source>
</reference>
<protein>
    <submittedName>
        <fullName evidence="3">Polymorphic toxin-type HINT domain-containing protein</fullName>
    </submittedName>
</protein>
<dbReference type="InterPro" id="IPR006141">
    <property type="entry name" value="Intein_N"/>
</dbReference>
<feature type="region of interest" description="Disordered" evidence="1">
    <location>
        <begin position="1663"/>
        <end position="1683"/>
    </location>
</feature>
<feature type="region of interest" description="Disordered" evidence="1">
    <location>
        <begin position="2518"/>
        <end position="2557"/>
    </location>
</feature>
<feature type="compositionally biased region" description="Basic and acidic residues" evidence="1">
    <location>
        <begin position="1531"/>
        <end position="1540"/>
    </location>
</feature>
<dbReference type="PANTHER" id="PTHR32305">
    <property type="match status" value="1"/>
</dbReference>
<feature type="compositionally biased region" description="Low complexity" evidence="1">
    <location>
        <begin position="375"/>
        <end position="392"/>
    </location>
</feature>
<feature type="region of interest" description="Disordered" evidence="1">
    <location>
        <begin position="367"/>
        <end position="392"/>
    </location>
</feature>
<feature type="region of interest" description="Disordered" evidence="1">
    <location>
        <begin position="1528"/>
        <end position="1547"/>
    </location>
</feature>
<dbReference type="Pfam" id="PF07591">
    <property type="entry name" value="PT-HINT"/>
    <property type="match status" value="1"/>
</dbReference>
<evidence type="ECO:0000256" key="1">
    <source>
        <dbReference type="SAM" id="MobiDB-lite"/>
    </source>
</evidence>
<name>A0A9X3N5R5_9ACTN</name>
<dbReference type="PROSITE" id="PS50817">
    <property type="entry name" value="INTEIN_N_TER"/>
    <property type="match status" value="1"/>
</dbReference>
<dbReference type="InterPro" id="IPR036844">
    <property type="entry name" value="Hint_dom_sf"/>
</dbReference>
<dbReference type="Gene3D" id="2.180.10.10">
    <property type="entry name" value="RHS repeat-associated core"/>
    <property type="match status" value="6"/>
</dbReference>
<organism evidence="3 4">
    <name type="scientific">Solirubrobacter phytolaccae</name>
    <dbReference type="NCBI Taxonomy" id="1404360"/>
    <lineage>
        <taxon>Bacteria</taxon>
        <taxon>Bacillati</taxon>
        <taxon>Actinomycetota</taxon>
        <taxon>Thermoleophilia</taxon>
        <taxon>Solirubrobacterales</taxon>
        <taxon>Solirubrobacteraceae</taxon>
        <taxon>Solirubrobacter</taxon>
    </lineage>
</organism>
<dbReference type="NCBIfam" id="TIGR01443">
    <property type="entry name" value="intein_Cterm"/>
    <property type="match status" value="1"/>
</dbReference>
<evidence type="ECO:0000313" key="4">
    <source>
        <dbReference type="Proteomes" id="UP001147653"/>
    </source>
</evidence>
<gene>
    <name evidence="3" type="ORF">OJ997_00455</name>
</gene>
<feature type="domain" description="Hint" evidence="2">
    <location>
        <begin position="2806"/>
        <end position="2901"/>
    </location>
</feature>
<dbReference type="NCBIfam" id="TIGR03696">
    <property type="entry name" value="Rhs_assc_core"/>
    <property type="match status" value="1"/>
</dbReference>
<dbReference type="SMART" id="SM00306">
    <property type="entry name" value="HintN"/>
    <property type="match status" value="1"/>
</dbReference>
<dbReference type="PROSITE" id="PS50818">
    <property type="entry name" value="INTEIN_C_TER"/>
    <property type="match status" value="1"/>
</dbReference>
<dbReference type="RefSeq" id="WP_270023004.1">
    <property type="nucleotide sequence ID" value="NZ_JAPDDP010000001.1"/>
</dbReference>
<feature type="compositionally biased region" description="Low complexity" evidence="1">
    <location>
        <begin position="1714"/>
        <end position="1723"/>
    </location>
</feature>